<sequence length="687" mass="77146">MRIAVLVSVLSLFFFGLNRSVKAQTGWKQLSGSWNSSANQVYPVAGKERLFTLLYTGSAKEMAWESLSVDFRFEGRPAEGDFGMMLNVEDGDDYQLLRIAPDTTRCVLQLLHRKYGYFRMWQEVILPVKLYKDQVYTVSIVKAPAVDLEDWRPWKIIIREKKTGTILLKQGVSNDMPAFGLGQVGLYTTRPDIVFSNFQCTLQNPEQKHRELVLPALFSDGMVLQHARVNPVWGRAAPGSEVEIRIAGKRLKTRTGKDGKWTIGLPALPVNDSLDMEVHSKKEKIRIRDIAVGEVWLASGQSNMEMRTWQSDVSKTITQQNQDRRLRVFKQAQWPSGDPVFSSGGEWILADSANVMGWSAIVSSFGINLRKTLKMPVGIICAYWGGTAVESWFPREELAKDPVTAPILQRYQASLVHLEKGLPVETRFPWSWDVAGQSHTPGNLYNGMIAPLVPYSIKGVLWYQGESNTQKARQYEHLFPLLIDTWRKKWKNPELHFFYVQLAGYDGKQSGSEIASAWPQLRDIQRRILDKKEHTGMAVAFHLGDSLDIHPYRKNEIGLRLANLALHDAYGFRKIVSRGPLFTQALFKNGGASIRFRETAEGLTTAAGKPLGGFTIAGNDQVFYPAAAVISNDGKTVMVSSDKVPVPVAVRYGWANYSSEANLENSAGLPASPFRTDNWKLLTDDTL</sequence>
<accession>A0ABS8PRG3</accession>
<name>A0ABS8PRG3_9BACT</name>
<proteinExistence type="predicted"/>
<dbReference type="InterPro" id="IPR039329">
    <property type="entry name" value="SIAE"/>
</dbReference>
<evidence type="ECO:0000256" key="1">
    <source>
        <dbReference type="ARBA" id="ARBA00022801"/>
    </source>
</evidence>
<dbReference type="InterPro" id="IPR036514">
    <property type="entry name" value="SGNH_hydro_sf"/>
</dbReference>
<dbReference type="Gene3D" id="2.60.120.560">
    <property type="entry name" value="Exo-inulinase, domain 1"/>
    <property type="match status" value="1"/>
</dbReference>
<dbReference type="Gene3D" id="3.40.50.1110">
    <property type="entry name" value="SGNH hydrolase"/>
    <property type="match status" value="1"/>
</dbReference>
<evidence type="ECO:0000259" key="2">
    <source>
        <dbReference type="Pfam" id="PF03629"/>
    </source>
</evidence>
<gene>
    <name evidence="3" type="ORF">LQ567_12925</name>
</gene>
<keyword evidence="1" id="KW-0378">Hydrolase</keyword>
<dbReference type="PANTHER" id="PTHR22901">
    <property type="entry name" value="SIALATE O-ACETYLESTERASE"/>
    <property type="match status" value="1"/>
</dbReference>
<dbReference type="InterPro" id="IPR005181">
    <property type="entry name" value="SASA"/>
</dbReference>
<dbReference type="SUPFAM" id="SSF52266">
    <property type="entry name" value="SGNH hydrolase"/>
    <property type="match status" value="1"/>
</dbReference>
<keyword evidence="4" id="KW-1185">Reference proteome</keyword>
<evidence type="ECO:0000313" key="4">
    <source>
        <dbReference type="Proteomes" id="UP001199816"/>
    </source>
</evidence>
<dbReference type="EMBL" id="JAJNEC010000005">
    <property type="protein sequence ID" value="MCD2423672.1"/>
    <property type="molecule type" value="Genomic_DNA"/>
</dbReference>
<reference evidence="3 4" key="1">
    <citation type="submission" date="2021-11" db="EMBL/GenBank/DDBJ databases">
        <title>Genomic of Niabella pedocola.</title>
        <authorList>
            <person name="Wu T."/>
        </authorList>
    </citation>
    <scope>NUCLEOTIDE SEQUENCE [LARGE SCALE GENOMIC DNA]</scope>
    <source>
        <strain evidence="3 4">JCM 31011</strain>
    </source>
</reference>
<feature type="domain" description="Sialate O-acetylesterase" evidence="2">
    <location>
        <begin position="294"/>
        <end position="398"/>
    </location>
</feature>
<dbReference type="Proteomes" id="UP001199816">
    <property type="component" value="Unassembled WGS sequence"/>
</dbReference>
<dbReference type="PANTHER" id="PTHR22901:SF0">
    <property type="entry name" value="SIALATE O-ACETYLESTERASE"/>
    <property type="match status" value="1"/>
</dbReference>
<comment type="caution">
    <text evidence="3">The sequence shown here is derived from an EMBL/GenBank/DDBJ whole genome shotgun (WGS) entry which is preliminary data.</text>
</comment>
<feature type="domain" description="Sialate O-acetylesterase" evidence="2">
    <location>
        <begin position="443"/>
        <end position="562"/>
    </location>
</feature>
<protein>
    <submittedName>
        <fullName evidence="3">Sialate O-acetylesterase</fullName>
    </submittedName>
</protein>
<evidence type="ECO:0000313" key="3">
    <source>
        <dbReference type="EMBL" id="MCD2423672.1"/>
    </source>
</evidence>
<dbReference type="Pfam" id="PF03629">
    <property type="entry name" value="SASA"/>
    <property type="match status" value="2"/>
</dbReference>
<dbReference type="RefSeq" id="WP_231004933.1">
    <property type="nucleotide sequence ID" value="NZ_JAJNEC010000005.1"/>
</dbReference>
<organism evidence="3 4">
    <name type="scientific">Niabella pedocola</name>
    <dbReference type="NCBI Taxonomy" id="1752077"/>
    <lineage>
        <taxon>Bacteria</taxon>
        <taxon>Pseudomonadati</taxon>
        <taxon>Bacteroidota</taxon>
        <taxon>Chitinophagia</taxon>
        <taxon>Chitinophagales</taxon>
        <taxon>Chitinophagaceae</taxon>
        <taxon>Niabella</taxon>
    </lineage>
</organism>